<keyword evidence="3" id="KW-1185">Reference proteome</keyword>
<gene>
    <name evidence="2" type="ORF">GIS00_20255</name>
</gene>
<dbReference type="AlphaFoldDB" id="A0A7K1FQ54"/>
<dbReference type="Pfam" id="PF02538">
    <property type="entry name" value="Hydantoinase_B"/>
    <property type="match status" value="1"/>
</dbReference>
<reference evidence="2 3" key="1">
    <citation type="submission" date="2019-11" db="EMBL/GenBank/DDBJ databases">
        <authorList>
            <person name="Jiang L.-Q."/>
        </authorList>
    </citation>
    <scope>NUCLEOTIDE SEQUENCE [LARGE SCALE GENOMIC DNA]</scope>
    <source>
        <strain evidence="2 3">YIM 132087</strain>
    </source>
</reference>
<proteinExistence type="predicted"/>
<dbReference type="GO" id="GO:0006749">
    <property type="term" value="P:glutathione metabolic process"/>
    <property type="evidence" value="ECO:0007669"/>
    <property type="project" value="TreeGrafter"/>
</dbReference>
<evidence type="ECO:0000259" key="1">
    <source>
        <dbReference type="Pfam" id="PF02538"/>
    </source>
</evidence>
<dbReference type="EMBL" id="WLYK01000009">
    <property type="protein sequence ID" value="MTD16276.1"/>
    <property type="molecule type" value="Genomic_DNA"/>
</dbReference>
<dbReference type="PANTHER" id="PTHR11365:SF23">
    <property type="entry name" value="HYPOTHETICAL 5-OXOPROLINASE (EUROFUNG)-RELATED"/>
    <property type="match status" value="1"/>
</dbReference>
<sequence>MAGRAGRCRCDQDGAGVVTTDPITLEVTRHALESIAEDMVFTVLRISQSTVVKLSMDFSTAVCGPDGTLLVQGLSSALHLGAMPDMMRAVLGRFGDDIGVGDVFVTNDPYQGGMHIPDVFVVRAVHDEAGVLLGFAVVVCHHVDMGGRVPGSIAADSTEIHQEGLRIPPIRLVHRGVKQQVVLDILCANVRMPDLVMADLRAQLAACATAARGLTELARRMGTGELLDYCTHLVEYGERLARAEISRWPDGEYRFEDCIDNDGIGDTPLPVVVTLTVAGDGLRVDLAGTADKAAGAINATLPSTKAAVYAAVRYFLPVDVPNNEGFFRVVDIDAPVGSLVNVSMPAACAARGVTMFRVFDTVLGALDLACPGTVFAGSDGGSTGVSFGGTRSDGSRYVFVDFFAGSWGARSGLDGIDGCATPAGNAVNEPVELIEAGVPVRIEEYGYVPDTGGAGQYRGGLAVRRSYRLVDGEAMVHVRSDRSVRAPFGLHGGADGTVSGTTLTQDGETRDMPSKFTRRLVAGDLVVHTLPGGGAVGLAADRRPEAVAADVIAGKTTPAAADRWYGTAWRLVPTPAHPTRKALS</sequence>
<dbReference type="InterPro" id="IPR045079">
    <property type="entry name" value="Oxoprolinase-like"/>
</dbReference>
<dbReference type="GO" id="GO:0005829">
    <property type="term" value="C:cytosol"/>
    <property type="evidence" value="ECO:0007669"/>
    <property type="project" value="TreeGrafter"/>
</dbReference>
<feature type="domain" description="Hydantoinase B/oxoprolinase" evidence="1">
    <location>
        <begin position="21"/>
        <end position="537"/>
    </location>
</feature>
<name>A0A7K1FQ54_9ACTN</name>
<protein>
    <submittedName>
        <fullName evidence="2">Hydantoinase B/oxoprolinase family protein</fullName>
    </submittedName>
</protein>
<dbReference type="Proteomes" id="UP000460221">
    <property type="component" value="Unassembled WGS sequence"/>
</dbReference>
<dbReference type="InterPro" id="IPR003692">
    <property type="entry name" value="Hydantoinase_B"/>
</dbReference>
<organism evidence="2 3">
    <name type="scientific">Nakamurella alba</name>
    <dbReference type="NCBI Taxonomy" id="2665158"/>
    <lineage>
        <taxon>Bacteria</taxon>
        <taxon>Bacillati</taxon>
        <taxon>Actinomycetota</taxon>
        <taxon>Actinomycetes</taxon>
        <taxon>Nakamurellales</taxon>
        <taxon>Nakamurellaceae</taxon>
        <taxon>Nakamurella</taxon>
    </lineage>
</organism>
<evidence type="ECO:0000313" key="2">
    <source>
        <dbReference type="EMBL" id="MTD16276.1"/>
    </source>
</evidence>
<evidence type="ECO:0000313" key="3">
    <source>
        <dbReference type="Proteomes" id="UP000460221"/>
    </source>
</evidence>
<dbReference type="PANTHER" id="PTHR11365">
    <property type="entry name" value="5-OXOPROLINASE RELATED"/>
    <property type="match status" value="1"/>
</dbReference>
<dbReference type="GO" id="GO:0017168">
    <property type="term" value="F:5-oxoprolinase (ATP-hydrolyzing) activity"/>
    <property type="evidence" value="ECO:0007669"/>
    <property type="project" value="TreeGrafter"/>
</dbReference>
<accession>A0A7K1FQ54</accession>
<comment type="caution">
    <text evidence="2">The sequence shown here is derived from an EMBL/GenBank/DDBJ whole genome shotgun (WGS) entry which is preliminary data.</text>
</comment>